<reference evidence="2 3" key="2">
    <citation type="submission" date="2016-12" db="EMBL/GenBank/DDBJ databases">
        <title>Draft Genome Sequence of Cystobacter ferrugineus Strain Cbfe23.</title>
        <authorList>
            <person name="Akbar S."/>
            <person name="Dowd S.E."/>
            <person name="Stevens D.C."/>
        </authorList>
    </citation>
    <scope>NUCLEOTIDE SEQUENCE [LARGE SCALE GENOMIC DNA]</scope>
    <source>
        <strain evidence="2 3">Cbfe23</strain>
    </source>
</reference>
<dbReference type="OrthoDB" id="5509251at2"/>
<evidence type="ECO:0000313" key="2">
    <source>
        <dbReference type="EMBL" id="OJH41439.1"/>
    </source>
</evidence>
<keyword evidence="3" id="KW-1185">Reference proteome</keyword>
<sequence length="190" mass="21500">MERRFFRLAIDVHVPGRWYLSDPTNLAGDEIDDIWQFTDGRPVEVHDRMRVPIFKPGKPIDIEFAGAAQTPIVSERVASVFREQAPQDVQLLPVEVEGEAKPYYVLNVAREIHCIDDAACAEVQFYTPEDGRPAQVGEYRAVSGLRIDKSKVGDARVFRLWGWHPPIIVDGELKQMLERTGIVGGLFDEV</sequence>
<dbReference type="Proteomes" id="UP000182229">
    <property type="component" value="Unassembled WGS sequence"/>
</dbReference>
<comment type="caution">
    <text evidence="2">The sequence shown here is derived from an EMBL/GenBank/DDBJ whole genome shotgun (WGS) entry which is preliminary data.</text>
</comment>
<dbReference type="EMBL" id="MPIN01000002">
    <property type="protein sequence ID" value="OJH41439.1"/>
    <property type="molecule type" value="Genomic_DNA"/>
</dbReference>
<organism evidence="2 3">
    <name type="scientific">Cystobacter ferrugineus</name>
    <dbReference type="NCBI Taxonomy" id="83449"/>
    <lineage>
        <taxon>Bacteria</taxon>
        <taxon>Pseudomonadati</taxon>
        <taxon>Myxococcota</taxon>
        <taxon>Myxococcia</taxon>
        <taxon>Myxococcales</taxon>
        <taxon>Cystobacterineae</taxon>
        <taxon>Archangiaceae</taxon>
        <taxon>Cystobacter</taxon>
    </lineage>
</organism>
<feature type="domain" description="Immunity MXAN-0049 protein" evidence="1">
    <location>
        <begin position="69"/>
        <end position="189"/>
    </location>
</feature>
<dbReference type="AlphaFoldDB" id="A0A1L9BGS3"/>
<dbReference type="RefSeq" id="WP_071898023.1">
    <property type="nucleotide sequence ID" value="NZ_MPIN01000002.1"/>
</dbReference>
<evidence type="ECO:0000313" key="3">
    <source>
        <dbReference type="Proteomes" id="UP000182229"/>
    </source>
</evidence>
<protein>
    <recommendedName>
        <fullName evidence="1">Immunity MXAN-0049 protein domain-containing protein</fullName>
    </recommendedName>
</protein>
<name>A0A1L9BGS3_9BACT</name>
<dbReference type="Pfam" id="PF07791">
    <property type="entry name" value="Imm11"/>
    <property type="match status" value="1"/>
</dbReference>
<accession>A0A1L9BGS3</accession>
<gene>
    <name evidence="2" type="ORF">BON30_11330</name>
</gene>
<dbReference type="InterPro" id="IPR012433">
    <property type="entry name" value="Imm11"/>
</dbReference>
<proteinExistence type="predicted"/>
<reference evidence="3" key="1">
    <citation type="submission" date="2016-11" db="EMBL/GenBank/DDBJ databases">
        <authorList>
            <person name="Shukria A."/>
            <person name="Stevens D.C."/>
        </authorList>
    </citation>
    <scope>NUCLEOTIDE SEQUENCE [LARGE SCALE GENOMIC DNA]</scope>
    <source>
        <strain evidence="3">Cbfe23</strain>
    </source>
</reference>
<evidence type="ECO:0000259" key="1">
    <source>
        <dbReference type="Pfam" id="PF07791"/>
    </source>
</evidence>